<dbReference type="Proteomes" id="UP000215355">
    <property type="component" value="Chromosome 1"/>
</dbReference>
<dbReference type="EMBL" id="LT906468">
    <property type="protein sequence ID" value="SNV46966.1"/>
    <property type="molecule type" value="Genomic_DNA"/>
</dbReference>
<organism evidence="2 3">
    <name type="scientific">Sphingobacterium mizutaii</name>
    <dbReference type="NCBI Taxonomy" id="1010"/>
    <lineage>
        <taxon>Bacteria</taxon>
        <taxon>Pseudomonadati</taxon>
        <taxon>Bacteroidota</taxon>
        <taxon>Sphingobacteriia</taxon>
        <taxon>Sphingobacteriales</taxon>
        <taxon>Sphingobacteriaceae</taxon>
        <taxon>Sphingobacterium</taxon>
    </lineage>
</organism>
<feature type="region of interest" description="Disordered" evidence="1">
    <location>
        <begin position="1"/>
        <end position="44"/>
    </location>
</feature>
<protein>
    <submittedName>
        <fullName evidence="2">Uncharacterized protein</fullName>
    </submittedName>
</protein>
<accession>A0AAJ4XAB4</accession>
<evidence type="ECO:0000313" key="2">
    <source>
        <dbReference type="EMBL" id="SNV46966.1"/>
    </source>
</evidence>
<evidence type="ECO:0000256" key="1">
    <source>
        <dbReference type="SAM" id="MobiDB-lite"/>
    </source>
</evidence>
<dbReference type="AlphaFoldDB" id="A0AAJ4XAB4"/>
<proteinExistence type="predicted"/>
<name>A0AAJ4XAB4_9SPHI</name>
<dbReference type="KEGG" id="smiz:4412673_01312"/>
<feature type="compositionally biased region" description="Basic and acidic residues" evidence="1">
    <location>
        <begin position="33"/>
        <end position="44"/>
    </location>
</feature>
<sequence>MAGEFEAGKGLIPEGSRGGQLNPVDIWGSTVIERSRDAARPSDI</sequence>
<reference evidence="2 3" key="1">
    <citation type="submission" date="2017-06" db="EMBL/GenBank/DDBJ databases">
        <authorList>
            <consortium name="Pathogen Informatics"/>
        </authorList>
    </citation>
    <scope>NUCLEOTIDE SEQUENCE [LARGE SCALE GENOMIC DNA]</scope>
    <source>
        <strain evidence="2 3">NCTC12149</strain>
    </source>
</reference>
<evidence type="ECO:0000313" key="3">
    <source>
        <dbReference type="Proteomes" id="UP000215355"/>
    </source>
</evidence>
<gene>
    <name evidence="2" type="ORF">SAMEA4412673_01312</name>
</gene>